<keyword evidence="4" id="KW-1185">Reference proteome</keyword>
<dbReference type="InterPro" id="IPR051785">
    <property type="entry name" value="MMCE/EMCE_epimerase"/>
</dbReference>
<dbReference type="RefSeq" id="WP_344810091.1">
    <property type="nucleotide sequence ID" value="NZ_BAABAB010000056.1"/>
</dbReference>
<dbReference type="PROSITE" id="PS51819">
    <property type="entry name" value="VOC"/>
    <property type="match status" value="1"/>
</dbReference>
<evidence type="ECO:0000313" key="4">
    <source>
        <dbReference type="Proteomes" id="UP001501490"/>
    </source>
</evidence>
<name>A0ABP7AYD8_9ACTN</name>
<dbReference type="Pfam" id="PF00903">
    <property type="entry name" value="Glyoxalase"/>
    <property type="match status" value="1"/>
</dbReference>
<evidence type="ECO:0000313" key="3">
    <source>
        <dbReference type="EMBL" id="GAA3643396.1"/>
    </source>
</evidence>
<reference evidence="4" key="1">
    <citation type="journal article" date="2019" name="Int. J. Syst. Evol. Microbiol.">
        <title>The Global Catalogue of Microorganisms (GCM) 10K type strain sequencing project: providing services to taxonomists for standard genome sequencing and annotation.</title>
        <authorList>
            <consortium name="The Broad Institute Genomics Platform"/>
            <consortium name="The Broad Institute Genome Sequencing Center for Infectious Disease"/>
            <person name="Wu L."/>
            <person name="Ma J."/>
        </authorList>
    </citation>
    <scope>NUCLEOTIDE SEQUENCE [LARGE SCALE GENOMIC DNA]</scope>
    <source>
        <strain evidence="4">JCM 16929</strain>
    </source>
</reference>
<sequence>MRTLHLGLRVADPERALAFYTAVGYEVVGHVPESPSGQLTMLKLPDDEFVTLELVYDPTATVAVGAGGLSHFVIQVPSMTTTVAALRGRGLEVADPTSPDDSADFLTSWVTDADGNRIELVQWPPRHAVGLSGADWARQV</sequence>
<evidence type="ECO:0000259" key="2">
    <source>
        <dbReference type="PROSITE" id="PS51819"/>
    </source>
</evidence>
<dbReference type="SUPFAM" id="SSF54593">
    <property type="entry name" value="Glyoxalase/Bleomycin resistance protein/Dihydroxybiphenyl dioxygenase"/>
    <property type="match status" value="1"/>
</dbReference>
<keyword evidence="1" id="KW-0479">Metal-binding</keyword>
<gene>
    <name evidence="3" type="ORF">GCM10022236_52580</name>
</gene>
<dbReference type="PANTHER" id="PTHR43048">
    <property type="entry name" value="METHYLMALONYL-COA EPIMERASE"/>
    <property type="match status" value="1"/>
</dbReference>
<dbReference type="Proteomes" id="UP001501490">
    <property type="component" value="Unassembled WGS sequence"/>
</dbReference>
<accession>A0ABP7AYD8</accession>
<evidence type="ECO:0000256" key="1">
    <source>
        <dbReference type="ARBA" id="ARBA00022723"/>
    </source>
</evidence>
<dbReference type="Gene3D" id="3.10.180.10">
    <property type="entry name" value="2,3-Dihydroxybiphenyl 1,2-Dioxygenase, domain 1"/>
    <property type="match status" value="1"/>
</dbReference>
<dbReference type="InterPro" id="IPR029068">
    <property type="entry name" value="Glyas_Bleomycin-R_OHBP_Dase"/>
</dbReference>
<dbReference type="EMBL" id="BAABAB010000056">
    <property type="protein sequence ID" value="GAA3643396.1"/>
    <property type="molecule type" value="Genomic_DNA"/>
</dbReference>
<dbReference type="PANTHER" id="PTHR43048:SF3">
    <property type="entry name" value="METHYLMALONYL-COA EPIMERASE, MITOCHONDRIAL"/>
    <property type="match status" value="1"/>
</dbReference>
<dbReference type="InterPro" id="IPR037523">
    <property type="entry name" value="VOC_core"/>
</dbReference>
<comment type="caution">
    <text evidence="3">The sequence shown here is derived from an EMBL/GenBank/DDBJ whole genome shotgun (WGS) entry which is preliminary data.</text>
</comment>
<feature type="domain" description="VOC" evidence="2">
    <location>
        <begin position="2"/>
        <end position="123"/>
    </location>
</feature>
<organism evidence="3 4">
    <name type="scientific">Microlunatus ginsengisoli</name>
    <dbReference type="NCBI Taxonomy" id="363863"/>
    <lineage>
        <taxon>Bacteria</taxon>
        <taxon>Bacillati</taxon>
        <taxon>Actinomycetota</taxon>
        <taxon>Actinomycetes</taxon>
        <taxon>Propionibacteriales</taxon>
        <taxon>Propionibacteriaceae</taxon>
        <taxon>Microlunatus</taxon>
    </lineage>
</organism>
<proteinExistence type="predicted"/>
<protein>
    <recommendedName>
        <fullName evidence="2">VOC domain-containing protein</fullName>
    </recommendedName>
</protein>
<dbReference type="CDD" id="cd06587">
    <property type="entry name" value="VOC"/>
    <property type="match status" value="1"/>
</dbReference>
<dbReference type="InterPro" id="IPR004360">
    <property type="entry name" value="Glyas_Fos-R_dOase_dom"/>
</dbReference>